<dbReference type="Proteomes" id="UP001286313">
    <property type="component" value="Unassembled WGS sequence"/>
</dbReference>
<proteinExistence type="predicted"/>
<gene>
    <name evidence="1" type="ORF">Pcinc_010455</name>
</gene>
<reference evidence="1" key="1">
    <citation type="submission" date="2023-10" db="EMBL/GenBank/DDBJ databases">
        <title>Genome assemblies of two species of porcelain crab, Petrolisthes cinctipes and Petrolisthes manimaculis (Anomura: Porcellanidae).</title>
        <authorList>
            <person name="Angst P."/>
        </authorList>
    </citation>
    <scope>NUCLEOTIDE SEQUENCE</scope>
    <source>
        <strain evidence="1">PB745_01</strain>
        <tissue evidence="1">Gill</tissue>
    </source>
</reference>
<accession>A0AAE1G908</accession>
<protein>
    <submittedName>
        <fullName evidence="1">Uncharacterized protein</fullName>
    </submittedName>
</protein>
<comment type="caution">
    <text evidence="1">The sequence shown here is derived from an EMBL/GenBank/DDBJ whole genome shotgun (WGS) entry which is preliminary data.</text>
</comment>
<keyword evidence="2" id="KW-1185">Reference proteome</keyword>
<name>A0AAE1G908_PETCI</name>
<evidence type="ECO:0000313" key="2">
    <source>
        <dbReference type="Proteomes" id="UP001286313"/>
    </source>
</evidence>
<evidence type="ECO:0000313" key="1">
    <source>
        <dbReference type="EMBL" id="KAK3885333.1"/>
    </source>
</evidence>
<organism evidence="1 2">
    <name type="scientific">Petrolisthes cinctipes</name>
    <name type="common">Flat porcelain crab</name>
    <dbReference type="NCBI Taxonomy" id="88211"/>
    <lineage>
        <taxon>Eukaryota</taxon>
        <taxon>Metazoa</taxon>
        <taxon>Ecdysozoa</taxon>
        <taxon>Arthropoda</taxon>
        <taxon>Crustacea</taxon>
        <taxon>Multicrustacea</taxon>
        <taxon>Malacostraca</taxon>
        <taxon>Eumalacostraca</taxon>
        <taxon>Eucarida</taxon>
        <taxon>Decapoda</taxon>
        <taxon>Pleocyemata</taxon>
        <taxon>Anomura</taxon>
        <taxon>Galatheoidea</taxon>
        <taxon>Porcellanidae</taxon>
        <taxon>Petrolisthes</taxon>
    </lineage>
</organism>
<dbReference type="AlphaFoldDB" id="A0AAE1G908"/>
<sequence>MNHNQGPYINHHIVKEECINHVHKRMRTALLKLVQVTITDYETKGGTKKKKVLSGRDIKISLSLEKSNLDKVKELYTRLTDEDLLKRCLQGKIQNPNESLHSRV</sequence>
<dbReference type="EMBL" id="JAWQEG010000810">
    <property type="protein sequence ID" value="KAK3885333.1"/>
    <property type="molecule type" value="Genomic_DNA"/>
</dbReference>